<dbReference type="PROSITE" id="PS51734">
    <property type="entry name" value="SAM_MPBQ_MSBQ_MT"/>
    <property type="match status" value="1"/>
</dbReference>
<dbReference type="Proteomes" id="UP001345219">
    <property type="component" value="Chromosome 11"/>
</dbReference>
<evidence type="ECO:0000313" key="4">
    <source>
        <dbReference type="Proteomes" id="UP001345219"/>
    </source>
</evidence>
<dbReference type="AlphaFoldDB" id="A0AAN7KHB6"/>
<dbReference type="Gene3D" id="3.40.50.150">
    <property type="entry name" value="Vaccinia Virus protein VP39"/>
    <property type="match status" value="1"/>
</dbReference>
<proteinExistence type="inferred from homology"/>
<keyword evidence="1" id="KW-0949">S-adenosyl-L-methionine</keyword>
<name>A0AAN7KHB6_9MYRT</name>
<sequence>MASSLLTGADTLTPVRTVSPKGLGFQGSDLHGKHMPVPTLAASRFPRIGSVRVTQLVPKCSLSASRPASQPRFIQHKKEVFWFYRFLSIVYDHVINPGHWTEDMRDEALEPADLYDRNMIVVDVGGGTGFTTMGIVKHVDAKNVTILDQSPHQLAKARRKEPSRSARLSKGTLRISPSKLIMLIGTSLLEGANNHVRRPINFLHKTNRDSCTSFLWISFFPIFSIEYWPNPQRGIRETYWVLKLGGKACIIGPVYPTHPISWFFADVWMLFPKEEEYIEWFKKAGFKDVQLKRIGPKWYGGVRRHGLIMGCSLTGVKATSGDSPLQLGPKEEDVAKPINPFVFMLRFLLGAMAATDYVLVPIYMWIKDLIVPKGLPI</sequence>
<evidence type="ECO:0000256" key="1">
    <source>
        <dbReference type="PROSITE-ProRule" id="PRU01069"/>
    </source>
</evidence>
<keyword evidence="4" id="KW-1185">Reference proteome</keyword>
<dbReference type="InterPro" id="IPR044649">
    <property type="entry name" value="MPBQ/MSBQ_MT"/>
</dbReference>
<dbReference type="SUPFAM" id="SSF53335">
    <property type="entry name" value="S-adenosyl-L-methionine-dependent methyltransferases"/>
    <property type="match status" value="1"/>
</dbReference>
<dbReference type="InterPro" id="IPR031164">
    <property type="entry name" value="SAM_MPBQ_MSBQ_MT"/>
</dbReference>
<comment type="similarity">
    <text evidence="1">Belongs to the class I-like SAM-binding methyltransferase superfamily. MPBQ/MBSQ MT family.</text>
</comment>
<reference evidence="3 4" key="1">
    <citation type="journal article" date="2023" name="Hortic Res">
        <title>Pangenome of water caltrop reveals structural variations and asymmetric subgenome divergence after allopolyploidization.</title>
        <authorList>
            <person name="Zhang X."/>
            <person name="Chen Y."/>
            <person name="Wang L."/>
            <person name="Yuan Y."/>
            <person name="Fang M."/>
            <person name="Shi L."/>
            <person name="Lu R."/>
            <person name="Comes H.P."/>
            <person name="Ma Y."/>
            <person name="Chen Y."/>
            <person name="Huang G."/>
            <person name="Zhou Y."/>
            <person name="Zheng Z."/>
            <person name="Qiu Y."/>
        </authorList>
    </citation>
    <scope>NUCLEOTIDE SEQUENCE [LARGE SCALE GENOMIC DNA]</scope>
    <source>
        <tissue evidence="3">Roots</tissue>
    </source>
</reference>
<dbReference type="EMBL" id="JAXIOK010000008">
    <property type="protein sequence ID" value="KAK4764046.1"/>
    <property type="molecule type" value="Genomic_DNA"/>
</dbReference>
<evidence type="ECO:0000313" key="3">
    <source>
        <dbReference type="EMBL" id="KAK4764046.1"/>
    </source>
</evidence>
<dbReference type="GO" id="GO:0032259">
    <property type="term" value="P:methylation"/>
    <property type="evidence" value="ECO:0007669"/>
    <property type="project" value="UniProtKB-UniRule"/>
</dbReference>
<accession>A0AAN7KHB6</accession>
<keyword evidence="1" id="KW-0489">Methyltransferase</keyword>
<feature type="region of interest" description="SAM motif II" evidence="1">
    <location>
        <begin position="199"/>
        <end position="212"/>
    </location>
</feature>
<feature type="domain" description="MPBQ/MBSQ family SAM-binding methyltransferase profile" evidence="2">
    <location>
        <begin position="72"/>
        <end position="314"/>
    </location>
</feature>
<comment type="caution">
    <text evidence="3">The sequence shown here is derived from an EMBL/GenBank/DDBJ whole genome shotgun (WGS) entry which is preliminary data.</text>
</comment>
<dbReference type="InterPro" id="IPR029063">
    <property type="entry name" value="SAM-dependent_MTases_sf"/>
</dbReference>
<dbReference type="GO" id="GO:0051741">
    <property type="term" value="F:2-methyl-6-phytyl-1,4-benzoquinone methyltransferase activity"/>
    <property type="evidence" value="ECO:0007669"/>
    <property type="project" value="InterPro"/>
</dbReference>
<keyword evidence="1" id="KW-0808">Transferase</keyword>
<organism evidence="3 4">
    <name type="scientific">Trapa incisa</name>
    <dbReference type="NCBI Taxonomy" id="236973"/>
    <lineage>
        <taxon>Eukaryota</taxon>
        <taxon>Viridiplantae</taxon>
        <taxon>Streptophyta</taxon>
        <taxon>Embryophyta</taxon>
        <taxon>Tracheophyta</taxon>
        <taxon>Spermatophyta</taxon>
        <taxon>Magnoliopsida</taxon>
        <taxon>eudicotyledons</taxon>
        <taxon>Gunneridae</taxon>
        <taxon>Pentapetalae</taxon>
        <taxon>rosids</taxon>
        <taxon>malvids</taxon>
        <taxon>Myrtales</taxon>
        <taxon>Lythraceae</taxon>
        <taxon>Trapa</taxon>
    </lineage>
</organism>
<feature type="region of interest" description="SAM motif I" evidence="1">
    <location>
        <begin position="121"/>
        <end position="130"/>
    </location>
</feature>
<dbReference type="PANTHER" id="PTHR44516">
    <property type="entry name" value="2-METHYL-6-PHYTYL-1,4-HYDROQUINONE METHYLTRANSFERASE, CHLOROPLASTIC"/>
    <property type="match status" value="1"/>
</dbReference>
<evidence type="ECO:0000259" key="2">
    <source>
        <dbReference type="PROSITE" id="PS51734"/>
    </source>
</evidence>
<gene>
    <name evidence="3" type="ORF">SAY87_013484</name>
</gene>
<feature type="region of interest" description="SAM motif III" evidence="1">
    <location>
        <begin position="240"/>
        <end position="253"/>
    </location>
</feature>
<protein>
    <recommendedName>
        <fullName evidence="2">MPBQ/MBSQ family SAM-binding methyltransferase profile domain-containing protein</fullName>
    </recommendedName>
</protein>
<dbReference type="PANTHER" id="PTHR44516:SF4">
    <property type="entry name" value="2-METHYL-6-PHYTYL-1,4-HYDROQUINONE METHYLTRANSFERASE, CHLOROPLASTIC"/>
    <property type="match status" value="1"/>
</dbReference>